<reference evidence="1 2" key="1">
    <citation type="journal article" date="2004" name="Proc. Natl. Acad. Sci. U.S.A.">
        <title>Genome sequence of the deep-sea gamma-proteobacterium Idiomarina loihiensis reveals amino acid fermentation as a source of carbon and energy.</title>
        <authorList>
            <person name="Hou S."/>
            <person name="Saw J.H."/>
            <person name="Lee K.S."/>
            <person name="Freitas T.A."/>
            <person name="Belisle C."/>
            <person name="Kawarabayasi Y."/>
            <person name="Donachie S.P."/>
            <person name="Pikina A."/>
            <person name="Galperin M.Y."/>
            <person name="Koonin E.V."/>
            <person name="Makarova K.S."/>
            <person name="Omelchenko M.V."/>
            <person name="Sorokin A."/>
            <person name="Wolf Y.I."/>
            <person name="Li Q.X."/>
            <person name="Keum Y.S."/>
            <person name="Campbell S."/>
            <person name="Denery J."/>
            <person name="Aizawa S."/>
            <person name="Shibata S."/>
            <person name="Malahoff A."/>
            <person name="Alam M."/>
        </authorList>
    </citation>
    <scope>NUCLEOTIDE SEQUENCE [LARGE SCALE GENOMIC DNA]</scope>
    <source>
        <strain evidence="2">ATCC BAA-735 / DSM 15497 / L2-TR</strain>
    </source>
</reference>
<dbReference type="KEGG" id="ilo:IL1612"/>
<keyword evidence="2" id="KW-1185">Reference proteome</keyword>
<protein>
    <submittedName>
        <fullName evidence="1">Predicted secreted protein</fullName>
    </submittedName>
</protein>
<dbReference type="HOGENOM" id="CLU_1452614_0_0_6"/>
<dbReference type="OrthoDB" id="6869320at2"/>
<dbReference type="EMBL" id="AE017340">
    <property type="protein sequence ID" value="AAV82448.1"/>
    <property type="molecule type" value="Genomic_DNA"/>
</dbReference>
<dbReference type="STRING" id="283942.IL1612"/>
<proteinExistence type="predicted"/>
<name>Q5R0V1_IDILO</name>
<evidence type="ECO:0000313" key="2">
    <source>
        <dbReference type="Proteomes" id="UP000001171"/>
    </source>
</evidence>
<dbReference type="RefSeq" id="WP_011234852.1">
    <property type="nucleotide sequence ID" value="NC_006512.1"/>
</dbReference>
<sequence>MNSFVVIATFFTALTAAISCAVAWRQHAWNKRNYLASVKPYLSDFLDEKTNPLIFSYTLTNKGLGPALIQSFEMTWDGKAITMKELQSKLEEKLGKRFGVQVGEFSEHFAIAANESFLVISFWQLEDDKNLQFLVSPDSIKEVRQDLLKFCRLKVSYKSFLSNEVQVFETTLLESLADEVKKNSAA</sequence>
<accession>Q5R0V1</accession>
<dbReference type="Proteomes" id="UP000001171">
    <property type="component" value="Chromosome"/>
</dbReference>
<dbReference type="AlphaFoldDB" id="Q5R0V1"/>
<dbReference type="GeneID" id="41336789"/>
<gene>
    <name evidence="1" type="ordered locus">IL1612</name>
</gene>
<organism evidence="1 2">
    <name type="scientific">Idiomarina loihiensis (strain ATCC BAA-735 / DSM 15497 / L2-TR)</name>
    <dbReference type="NCBI Taxonomy" id="283942"/>
    <lineage>
        <taxon>Bacteria</taxon>
        <taxon>Pseudomonadati</taxon>
        <taxon>Pseudomonadota</taxon>
        <taxon>Gammaproteobacteria</taxon>
        <taxon>Alteromonadales</taxon>
        <taxon>Idiomarinaceae</taxon>
        <taxon>Idiomarina</taxon>
    </lineage>
</organism>
<evidence type="ECO:0000313" key="1">
    <source>
        <dbReference type="EMBL" id="AAV82448.1"/>
    </source>
</evidence>